<dbReference type="InterPro" id="IPR036188">
    <property type="entry name" value="FAD/NAD-bd_sf"/>
</dbReference>
<evidence type="ECO:0000256" key="1">
    <source>
        <dbReference type="ARBA" id="ARBA00009333"/>
    </source>
</evidence>
<dbReference type="KEGG" id="fms:M1R53_04505"/>
<dbReference type="PROSITE" id="PS00573">
    <property type="entry name" value="PYRIDINE_REDOX_2"/>
    <property type="match status" value="1"/>
</dbReference>
<keyword evidence="4 7" id="KW-0560">Oxidoreductase</keyword>
<evidence type="ECO:0000256" key="8">
    <source>
        <dbReference type="RuleBase" id="RU003881"/>
    </source>
</evidence>
<dbReference type="PANTHER" id="PTHR48105">
    <property type="entry name" value="THIOREDOXIN REDUCTASE 1-RELATED-RELATED"/>
    <property type="match status" value="1"/>
</dbReference>
<dbReference type="InterPro" id="IPR005982">
    <property type="entry name" value="Thioredox_Rdtase"/>
</dbReference>
<dbReference type="SUPFAM" id="SSF51905">
    <property type="entry name" value="FAD/NAD(P)-binding domain"/>
    <property type="match status" value="1"/>
</dbReference>
<accession>A0A9E7DII9</accession>
<evidence type="ECO:0000313" key="11">
    <source>
        <dbReference type="Proteomes" id="UP000831151"/>
    </source>
</evidence>
<dbReference type="NCBIfam" id="TIGR01292">
    <property type="entry name" value="TRX_reduct"/>
    <property type="match status" value="1"/>
</dbReference>
<gene>
    <name evidence="10" type="primary">trxB</name>
    <name evidence="10" type="ORF">M1R53_04505</name>
</gene>
<dbReference type="InterPro" id="IPR008255">
    <property type="entry name" value="Pyr_nucl-diS_OxRdtase_2_AS"/>
</dbReference>
<protein>
    <recommendedName>
        <fullName evidence="7">Thioredoxin reductase</fullName>
        <ecNumber evidence="7">1.8.1.9</ecNumber>
    </recommendedName>
</protein>
<dbReference type="EMBL" id="CP096649">
    <property type="protein sequence ID" value="UQK58504.1"/>
    <property type="molecule type" value="Genomic_DNA"/>
</dbReference>
<keyword evidence="2 7" id="KW-0285">Flavoprotein</keyword>
<keyword evidence="6 7" id="KW-0676">Redox-active center</keyword>
<dbReference type="Gene3D" id="3.50.50.60">
    <property type="entry name" value="FAD/NAD(P)-binding domain"/>
    <property type="match status" value="2"/>
</dbReference>
<keyword evidence="11" id="KW-1185">Reference proteome</keyword>
<dbReference type="InterPro" id="IPR050097">
    <property type="entry name" value="Ferredoxin-NADP_redctase_2"/>
</dbReference>
<evidence type="ECO:0000259" key="9">
    <source>
        <dbReference type="Pfam" id="PF07992"/>
    </source>
</evidence>
<evidence type="ECO:0000256" key="3">
    <source>
        <dbReference type="ARBA" id="ARBA00022827"/>
    </source>
</evidence>
<evidence type="ECO:0000256" key="4">
    <source>
        <dbReference type="ARBA" id="ARBA00023002"/>
    </source>
</evidence>
<evidence type="ECO:0000256" key="2">
    <source>
        <dbReference type="ARBA" id="ARBA00022630"/>
    </source>
</evidence>
<dbReference type="InterPro" id="IPR023753">
    <property type="entry name" value="FAD/NAD-binding_dom"/>
</dbReference>
<comment type="subunit">
    <text evidence="7">Homodimer.</text>
</comment>
<dbReference type="Pfam" id="PF07992">
    <property type="entry name" value="Pyr_redox_2"/>
    <property type="match status" value="1"/>
</dbReference>
<dbReference type="GO" id="GO:0019430">
    <property type="term" value="P:removal of superoxide radicals"/>
    <property type="evidence" value="ECO:0007669"/>
    <property type="project" value="UniProtKB-UniRule"/>
</dbReference>
<comment type="cofactor">
    <cofactor evidence="8">
        <name>FAD</name>
        <dbReference type="ChEBI" id="CHEBI:57692"/>
    </cofactor>
    <text evidence="8">Binds 1 FAD per subunit.</text>
</comment>
<keyword evidence="3 7" id="KW-0274">FAD</keyword>
<comment type="catalytic activity">
    <reaction evidence="7">
        <text>[thioredoxin]-dithiol + NADP(+) = [thioredoxin]-disulfide + NADPH + H(+)</text>
        <dbReference type="Rhea" id="RHEA:20345"/>
        <dbReference type="Rhea" id="RHEA-COMP:10698"/>
        <dbReference type="Rhea" id="RHEA-COMP:10700"/>
        <dbReference type="ChEBI" id="CHEBI:15378"/>
        <dbReference type="ChEBI" id="CHEBI:29950"/>
        <dbReference type="ChEBI" id="CHEBI:50058"/>
        <dbReference type="ChEBI" id="CHEBI:57783"/>
        <dbReference type="ChEBI" id="CHEBI:58349"/>
        <dbReference type="EC" id="1.8.1.9"/>
    </reaction>
</comment>
<comment type="similarity">
    <text evidence="1 7">Belongs to the class-II pyridine nucleotide-disulfide oxidoreductase family.</text>
</comment>
<reference evidence="10" key="1">
    <citation type="submission" date="2022-04" db="EMBL/GenBank/DDBJ databases">
        <title>Complete genome sequences of Ezakiella coagulans and Fenollaria massiliensis.</title>
        <authorList>
            <person name="France M.T."/>
            <person name="Clifford J."/>
            <person name="Narina S."/>
            <person name="Rutt L."/>
            <person name="Ravel J."/>
        </authorList>
    </citation>
    <scope>NUCLEOTIDE SEQUENCE</scope>
    <source>
        <strain evidence="10">C0061C2</strain>
    </source>
</reference>
<keyword evidence="5" id="KW-1015">Disulfide bond</keyword>
<dbReference type="AlphaFoldDB" id="A0A9E7DII9"/>
<organism evidence="10 11">
    <name type="scientific">Fenollaria massiliensis</name>
    <dbReference type="NCBI Taxonomy" id="938288"/>
    <lineage>
        <taxon>Bacteria</taxon>
        <taxon>Bacillati</taxon>
        <taxon>Bacillota</taxon>
        <taxon>Clostridia</taxon>
        <taxon>Eubacteriales</taxon>
        <taxon>Fenollaria</taxon>
    </lineage>
</organism>
<feature type="domain" description="FAD/NAD(P)-binding" evidence="9">
    <location>
        <begin position="2"/>
        <end position="296"/>
    </location>
</feature>
<dbReference type="PRINTS" id="PR00368">
    <property type="entry name" value="FADPNR"/>
</dbReference>
<dbReference type="PRINTS" id="PR00469">
    <property type="entry name" value="PNDRDTASEII"/>
</dbReference>
<dbReference type="GO" id="GO:0005737">
    <property type="term" value="C:cytoplasm"/>
    <property type="evidence" value="ECO:0007669"/>
    <property type="project" value="InterPro"/>
</dbReference>
<evidence type="ECO:0000256" key="7">
    <source>
        <dbReference type="RuleBase" id="RU003880"/>
    </source>
</evidence>
<keyword evidence="8" id="KW-0521">NADP</keyword>
<evidence type="ECO:0000256" key="5">
    <source>
        <dbReference type="ARBA" id="ARBA00023157"/>
    </source>
</evidence>
<evidence type="ECO:0000313" key="10">
    <source>
        <dbReference type="EMBL" id="UQK58504.1"/>
    </source>
</evidence>
<dbReference type="Proteomes" id="UP000831151">
    <property type="component" value="Chromosome"/>
</dbReference>
<dbReference type="EC" id="1.8.1.9" evidence="7"/>
<sequence>MYDVIIIGGGPAGLAAGLYASRARLKTLILEKEKAGGQIVITDEVANYPGSVEEASGPSLIKRMKDQVDNFGAEFVIDTVEKLELNDKVKKVVCKDKTYEGKTVIVATGATPRKIGCPGEQEFTGRGVSYCATCDANFFEDMEVYVVGGGDSAFEEAMYLSKFARKVTLVYRKGKDEARAAESIKEKAYKNPKLDYIWNATVVEVKGDGILTSIVLEDTKTKERREIFADENDGTFGLFVFVGYTPKNDIVEGLLDMEGGYIVTDENMHTNIPGVFAAGDNRKKELRQVVTATADGAIAATQAEKYINEHFAD</sequence>
<name>A0A9E7DII9_9FIRM</name>
<proteinExistence type="inferred from homology"/>
<evidence type="ECO:0000256" key="6">
    <source>
        <dbReference type="ARBA" id="ARBA00023284"/>
    </source>
</evidence>
<dbReference type="GO" id="GO:0004791">
    <property type="term" value="F:thioredoxin-disulfide reductase (NADPH) activity"/>
    <property type="evidence" value="ECO:0007669"/>
    <property type="project" value="UniProtKB-UniRule"/>
</dbReference>
<dbReference type="RefSeq" id="WP_249242126.1">
    <property type="nucleotide sequence ID" value="NZ_CP096649.1"/>
</dbReference>